<evidence type="ECO:0000313" key="22">
    <source>
        <dbReference type="EMBL" id="MDR5896959.1"/>
    </source>
</evidence>
<dbReference type="NCBIfam" id="TIGR00196">
    <property type="entry name" value="yjeF_cterm"/>
    <property type="match status" value="1"/>
</dbReference>
<name>A0ABU1GY30_9GAMM</name>
<feature type="binding site" evidence="17">
    <location>
        <position position="438"/>
    </location>
    <ligand>
        <name>(6S)-NADPHX</name>
        <dbReference type="ChEBI" id="CHEBI:64076"/>
    </ligand>
</feature>
<comment type="function">
    <text evidence="18">Catalyzes the epimerization of the S- and R-forms of NAD(P)HX, a damaged form of NAD(P)H that is a result of enzymatic or heat-dependent hydration. This is a prerequisite for the S-specific NAD(P)H-hydrate dehydratase to allow the repair of both epimers of NAD(P)HX.</text>
</comment>
<keyword evidence="12 17" id="KW-0456">Lyase</keyword>
<evidence type="ECO:0000256" key="8">
    <source>
        <dbReference type="ARBA" id="ARBA00022857"/>
    </source>
</evidence>
<evidence type="ECO:0000256" key="11">
    <source>
        <dbReference type="ARBA" id="ARBA00023235"/>
    </source>
</evidence>
<evidence type="ECO:0000256" key="4">
    <source>
        <dbReference type="ARBA" id="ARBA00009524"/>
    </source>
</evidence>
<dbReference type="PANTHER" id="PTHR12592">
    <property type="entry name" value="ATP-DEPENDENT (S)-NAD(P)H-HYDRATE DEHYDRATASE FAMILY MEMBER"/>
    <property type="match status" value="1"/>
</dbReference>
<keyword evidence="11 18" id="KW-0413">Isomerase</keyword>
<dbReference type="PROSITE" id="PS51385">
    <property type="entry name" value="YJEF_N"/>
    <property type="match status" value="1"/>
</dbReference>
<dbReference type="Pfam" id="PF03853">
    <property type="entry name" value="YjeF_N"/>
    <property type="match status" value="1"/>
</dbReference>
<evidence type="ECO:0000259" key="20">
    <source>
        <dbReference type="PROSITE" id="PS51383"/>
    </source>
</evidence>
<gene>
    <name evidence="17" type="primary">nnrD</name>
    <name evidence="18" type="synonym">nnrE</name>
    <name evidence="22" type="ORF">QC825_12855</name>
</gene>
<comment type="similarity">
    <text evidence="3 19">In the N-terminal section; belongs to the NnrE/AIBP family.</text>
</comment>
<evidence type="ECO:0000256" key="1">
    <source>
        <dbReference type="ARBA" id="ARBA00000013"/>
    </source>
</evidence>
<evidence type="ECO:0000313" key="23">
    <source>
        <dbReference type="Proteomes" id="UP001269375"/>
    </source>
</evidence>
<feature type="domain" description="YjeF C-terminal" evidence="20">
    <location>
        <begin position="223"/>
        <end position="497"/>
    </location>
</feature>
<evidence type="ECO:0000256" key="15">
    <source>
        <dbReference type="ARBA" id="ARBA00048238"/>
    </source>
</evidence>
<dbReference type="PANTHER" id="PTHR12592:SF0">
    <property type="entry name" value="ATP-DEPENDENT (S)-NAD(P)H-HYDRATE DEHYDRATASE"/>
    <property type="match status" value="1"/>
</dbReference>
<keyword evidence="13" id="KW-0511">Multifunctional enzyme</keyword>
<keyword evidence="23" id="KW-1185">Reference proteome</keyword>
<evidence type="ECO:0000256" key="3">
    <source>
        <dbReference type="ARBA" id="ARBA00006001"/>
    </source>
</evidence>
<feature type="binding site" evidence="17">
    <location>
        <position position="366"/>
    </location>
    <ligand>
        <name>(6S)-NADPHX</name>
        <dbReference type="ChEBI" id="CHEBI:64076"/>
    </ligand>
</feature>
<dbReference type="Gene3D" id="3.40.50.10260">
    <property type="entry name" value="YjeF N-terminal domain"/>
    <property type="match status" value="1"/>
</dbReference>
<evidence type="ECO:0000256" key="18">
    <source>
        <dbReference type="HAMAP-Rule" id="MF_01966"/>
    </source>
</evidence>
<dbReference type="InterPro" id="IPR004443">
    <property type="entry name" value="YjeF_N_dom"/>
</dbReference>
<dbReference type="Gene3D" id="3.40.1190.20">
    <property type="match status" value="1"/>
</dbReference>
<keyword evidence="8 17" id="KW-0521">NADP</keyword>
<comment type="function">
    <text evidence="17">Catalyzes the dehydration of the S-form of NAD(P)HX at the expense of ADP, which is converted to AMP. Together with NAD(P)HX epimerase, which catalyzes the epimerization of the S- and R-forms, the enzyme allows the repair of both epimers of NAD(P)HX, a damaged form of NAD(P)H that is a result of enzymatic or heat-dependent hydration.</text>
</comment>
<comment type="catalytic activity">
    <reaction evidence="15 17 19">
        <text>(6S)-NADHX + ADP = AMP + phosphate + NADH + H(+)</text>
        <dbReference type="Rhea" id="RHEA:32223"/>
        <dbReference type="ChEBI" id="CHEBI:15378"/>
        <dbReference type="ChEBI" id="CHEBI:43474"/>
        <dbReference type="ChEBI" id="CHEBI:57945"/>
        <dbReference type="ChEBI" id="CHEBI:64074"/>
        <dbReference type="ChEBI" id="CHEBI:456215"/>
        <dbReference type="ChEBI" id="CHEBI:456216"/>
        <dbReference type="EC" id="4.2.1.136"/>
    </reaction>
</comment>
<comment type="cofactor">
    <cofactor evidence="18 19">
        <name>K(+)</name>
        <dbReference type="ChEBI" id="CHEBI:29103"/>
    </cofactor>
    <text evidence="18 19">Binds 1 potassium ion per subunit.</text>
</comment>
<comment type="similarity">
    <text evidence="18">Belongs to the NnrE/AIBP family.</text>
</comment>
<comment type="function">
    <text evidence="14 19">Bifunctional enzyme that catalyzes the epimerization of the S- and R-forms of NAD(P)HX and the dehydration of the S-form of NAD(P)HX at the expense of ADP, which is converted to AMP. This allows the repair of both epimers of NAD(P)HX, a damaged form of NAD(P)H that is a result of enzymatic or heat-dependent hydration.</text>
</comment>
<reference evidence="22 23" key="1">
    <citation type="submission" date="2023-04" db="EMBL/GenBank/DDBJ databases">
        <title>A long-awaited taxogenomic arrangement of the family Halomonadaceae.</title>
        <authorList>
            <person name="De La Haba R."/>
            <person name="Chuvochina M."/>
            <person name="Wittouck S."/>
            <person name="Arahal D.R."/>
            <person name="Sanchez-Porro C."/>
            <person name="Hugenholtz P."/>
            <person name="Ventosa A."/>
        </authorList>
    </citation>
    <scope>NUCLEOTIDE SEQUENCE [LARGE SCALE GENOMIC DNA]</scope>
    <source>
        <strain evidence="22 23">DSM 22428</strain>
    </source>
</reference>
<evidence type="ECO:0000256" key="9">
    <source>
        <dbReference type="ARBA" id="ARBA00022958"/>
    </source>
</evidence>
<comment type="caution">
    <text evidence="18">Lacks conserved residue(s) required for the propagation of feature annotation.</text>
</comment>
<comment type="catalytic activity">
    <reaction evidence="16 17 19">
        <text>(6S)-NADPHX + ADP = AMP + phosphate + NADPH + H(+)</text>
        <dbReference type="Rhea" id="RHEA:32235"/>
        <dbReference type="ChEBI" id="CHEBI:15378"/>
        <dbReference type="ChEBI" id="CHEBI:43474"/>
        <dbReference type="ChEBI" id="CHEBI:57783"/>
        <dbReference type="ChEBI" id="CHEBI:64076"/>
        <dbReference type="ChEBI" id="CHEBI:456215"/>
        <dbReference type="ChEBI" id="CHEBI:456216"/>
        <dbReference type="EC" id="4.2.1.136"/>
    </reaction>
</comment>
<evidence type="ECO:0000256" key="10">
    <source>
        <dbReference type="ARBA" id="ARBA00023027"/>
    </source>
</evidence>
<evidence type="ECO:0000256" key="16">
    <source>
        <dbReference type="ARBA" id="ARBA00049209"/>
    </source>
</evidence>
<dbReference type="EC" id="4.2.1.136" evidence="19"/>
<feature type="binding site" evidence="18">
    <location>
        <position position="61"/>
    </location>
    <ligand>
        <name>K(+)</name>
        <dbReference type="ChEBI" id="CHEBI:29103"/>
    </ligand>
</feature>
<keyword evidence="7 17" id="KW-0067">ATP-binding</keyword>
<dbReference type="Pfam" id="PF01256">
    <property type="entry name" value="Carb_kinase"/>
    <property type="match status" value="1"/>
</dbReference>
<dbReference type="NCBIfam" id="TIGR00197">
    <property type="entry name" value="yjeF_nterm"/>
    <property type="match status" value="1"/>
</dbReference>
<keyword evidence="6 17" id="KW-0547">Nucleotide-binding</keyword>
<feature type="domain" description="YjeF N-terminal" evidence="21">
    <location>
        <begin position="13"/>
        <end position="214"/>
    </location>
</feature>
<sequence length="497" mass="51078">MERAIRLYSAEQSRALDQKAMEHGPSGFDLMQRAGHAAFNLIRKRWPEAGSLSILCGGGNNGGDGFVVAALARQSGLRVQCVALKPESALSGEALEAWQLASAAGVVMTPWSPDVALDGALIVDALLGTGIAGTLRTPFDAAIERINGAGVPVLSLDVPSGVNADTGQVVDVAIVASLTVTFIGRKLGLYTGDAVDHVGECVFAGLEVGQYLNGVDYQATLLSRDRLSQRLPARKPSTHKGQCGHALVIGGQPGYGGASIMVAEAAARLGAGLVSLATDEVHVAPALTRRPELMVRPTRNAHDIHDLLEACDVIAIGPGLGRGAWGEGLMAAALASNRPAVIDADGLHVMQALNLMPTAPHVLTPHPGEAAALLGWSIADIQADRLAAVRALKARFGGTVLLKGAGTLIAGTCPMTGDEVVYLNAFGNPGMATGGMGDTLTGFITALLAQGLSPLEAALNGSLLHALAADEAARDDGERGVLATDLASYARRLANPQ</sequence>
<evidence type="ECO:0000256" key="13">
    <source>
        <dbReference type="ARBA" id="ARBA00023268"/>
    </source>
</evidence>
<keyword evidence="9 18" id="KW-0630">Potassium</keyword>
<evidence type="ECO:0000256" key="12">
    <source>
        <dbReference type="ARBA" id="ARBA00023239"/>
    </source>
</evidence>
<evidence type="ECO:0000256" key="6">
    <source>
        <dbReference type="ARBA" id="ARBA00022741"/>
    </source>
</evidence>
<dbReference type="SUPFAM" id="SSF53613">
    <property type="entry name" value="Ribokinase-like"/>
    <property type="match status" value="1"/>
</dbReference>
<evidence type="ECO:0000256" key="19">
    <source>
        <dbReference type="PIRNR" id="PIRNR017184"/>
    </source>
</evidence>
<dbReference type="Proteomes" id="UP001269375">
    <property type="component" value="Unassembled WGS sequence"/>
</dbReference>
<comment type="caution">
    <text evidence="22">The sequence shown here is derived from an EMBL/GenBank/DDBJ whole genome shotgun (WGS) entry which is preliminary data.</text>
</comment>
<feature type="binding site" evidence="18">
    <location>
        <begin position="60"/>
        <end position="64"/>
    </location>
    <ligand>
        <name>(6S)-NADPHX</name>
        <dbReference type="ChEBI" id="CHEBI:64076"/>
    </ligand>
</feature>
<feature type="binding site" evidence="18">
    <location>
        <position position="160"/>
    </location>
    <ligand>
        <name>K(+)</name>
        <dbReference type="ChEBI" id="CHEBI:29103"/>
    </ligand>
</feature>
<dbReference type="PROSITE" id="PS01050">
    <property type="entry name" value="YJEF_C_2"/>
    <property type="match status" value="1"/>
</dbReference>
<accession>A0ABU1GY30</accession>
<evidence type="ECO:0000256" key="14">
    <source>
        <dbReference type="ARBA" id="ARBA00025153"/>
    </source>
</evidence>
<comment type="catalytic activity">
    <reaction evidence="2 18 19">
        <text>(6R)-NADPHX = (6S)-NADPHX</text>
        <dbReference type="Rhea" id="RHEA:32227"/>
        <dbReference type="ChEBI" id="CHEBI:64076"/>
        <dbReference type="ChEBI" id="CHEBI:64077"/>
        <dbReference type="EC" id="5.1.99.6"/>
    </reaction>
</comment>
<dbReference type="InterPro" id="IPR030677">
    <property type="entry name" value="Nnr"/>
</dbReference>
<feature type="binding site" evidence="17">
    <location>
        <position position="258"/>
    </location>
    <ligand>
        <name>(6S)-NADPHX</name>
        <dbReference type="ChEBI" id="CHEBI:64076"/>
    </ligand>
</feature>
<dbReference type="InterPro" id="IPR036652">
    <property type="entry name" value="YjeF_N_dom_sf"/>
</dbReference>
<dbReference type="SUPFAM" id="SSF64153">
    <property type="entry name" value="YjeF N-terminal domain-like"/>
    <property type="match status" value="1"/>
</dbReference>
<comment type="similarity">
    <text evidence="17">Belongs to the NnrD/CARKD family.</text>
</comment>
<feature type="binding site" evidence="17">
    <location>
        <position position="437"/>
    </location>
    <ligand>
        <name>AMP</name>
        <dbReference type="ChEBI" id="CHEBI:456215"/>
    </ligand>
</feature>
<protein>
    <recommendedName>
        <fullName evidence="19">Bifunctional NAD(P)H-hydrate repair enzyme</fullName>
    </recommendedName>
    <alternativeName>
        <fullName evidence="19">Nicotinamide nucleotide repair protein</fullName>
    </alternativeName>
    <domain>
        <recommendedName>
            <fullName evidence="19">ADP-dependent (S)-NAD(P)H-hydrate dehydratase</fullName>
            <ecNumber evidence="19">4.2.1.136</ecNumber>
        </recommendedName>
        <alternativeName>
            <fullName evidence="19">ADP-dependent NAD(P)HX dehydratase</fullName>
        </alternativeName>
    </domain>
    <domain>
        <recommendedName>
            <fullName evidence="19">NAD(P)H-hydrate epimerase</fullName>
            <ecNumber evidence="19">5.1.99.6</ecNumber>
        </recommendedName>
    </domain>
</protein>
<feature type="binding site" evidence="18">
    <location>
        <begin position="128"/>
        <end position="134"/>
    </location>
    <ligand>
        <name>(6S)-NADPHX</name>
        <dbReference type="ChEBI" id="CHEBI:64076"/>
    </ligand>
</feature>
<feature type="binding site" evidence="17">
    <location>
        <position position="319"/>
    </location>
    <ligand>
        <name>(6S)-NADPHX</name>
        <dbReference type="ChEBI" id="CHEBI:64076"/>
    </ligand>
</feature>
<comment type="catalytic activity">
    <reaction evidence="1 18 19">
        <text>(6R)-NADHX = (6S)-NADHX</text>
        <dbReference type="Rhea" id="RHEA:32215"/>
        <dbReference type="ChEBI" id="CHEBI:64074"/>
        <dbReference type="ChEBI" id="CHEBI:64075"/>
        <dbReference type="EC" id="5.1.99.6"/>
    </reaction>
</comment>
<feature type="binding site" evidence="18">
    <location>
        <position position="124"/>
    </location>
    <ligand>
        <name>K(+)</name>
        <dbReference type="ChEBI" id="CHEBI:29103"/>
    </ligand>
</feature>
<dbReference type="RefSeq" id="WP_251593806.1">
    <property type="nucleotide sequence ID" value="NZ_JAMLJI010000003.1"/>
</dbReference>
<evidence type="ECO:0000256" key="5">
    <source>
        <dbReference type="ARBA" id="ARBA00022723"/>
    </source>
</evidence>
<comment type="cofactor">
    <cofactor evidence="17">
        <name>Mg(2+)</name>
        <dbReference type="ChEBI" id="CHEBI:18420"/>
    </cofactor>
</comment>
<dbReference type="InterPro" id="IPR000631">
    <property type="entry name" value="CARKD"/>
</dbReference>
<keyword evidence="10 17" id="KW-0520">NAD</keyword>
<dbReference type="EC" id="5.1.99.6" evidence="19"/>
<evidence type="ECO:0000259" key="21">
    <source>
        <dbReference type="PROSITE" id="PS51385"/>
    </source>
</evidence>
<comment type="similarity">
    <text evidence="4 19">In the C-terminal section; belongs to the NnrD/CARKD family.</text>
</comment>
<dbReference type="HAMAP" id="MF_01966">
    <property type="entry name" value="NADHX_epimerase"/>
    <property type="match status" value="1"/>
</dbReference>
<dbReference type="HAMAP" id="MF_01965">
    <property type="entry name" value="NADHX_dehydratase"/>
    <property type="match status" value="1"/>
</dbReference>
<evidence type="ECO:0000256" key="7">
    <source>
        <dbReference type="ARBA" id="ARBA00022840"/>
    </source>
</evidence>
<organism evidence="22 23">
    <name type="scientific">Larsenimonas suaedae</name>
    <dbReference type="NCBI Taxonomy" id="1851019"/>
    <lineage>
        <taxon>Bacteria</taxon>
        <taxon>Pseudomonadati</taxon>
        <taxon>Pseudomonadota</taxon>
        <taxon>Gammaproteobacteria</taxon>
        <taxon>Oceanospirillales</taxon>
        <taxon>Halomonadaceae</taxon>
        <taxon>Larsenimonas</taxon>
    </lineage>
</organism>
<dbReference type="PIRSF" id="PIRSF017184">
    <property type="entry name" value="Nnr"/>
    <property type="match status" value="1"/>
</dbReference>
<evidence type="ECO:0000256" key="17">
    <source>
        <dbReference type="HAMAP-Rule" id="MF_01965"/>
    </source>
</evidence>
<dbReference type="PROSITE" id="PS51383">
    <property type="entry name" value="YJEF_C_3"/>
    <property type="match status" value="1"/>
</dbReference>
<dbReference type="EMBL" id="JARWAO010000007">
    <property type="protein sequence ID" value="MDR5896959.1"/>
    <property type="molecule type" value="Genomic_DNA"/>
</dbReference>
<comment type="subunit">
    <text evidence="17">Homotetramer.</text>
</comment>
<dbReference type="InterPro" id="IPR017953">
    <property type="entry name" value="Carbohydrate_kinase_pred_CS"/>
</dbReference>
<evidence type="ECO:0000256" key="2">
    <source>
        <dbReference type="ARBA" id="ARBA00000909"/>
    </source>
</evidence>
<feature type="binding site" evidence="17">
    <location>
        <begin position="403"/>
        <end position="407"/>
    </location>
    <ligand>
        <name>AMP</name>
        <dbReference type="ChEBI" id="CHEBI:456215"/>
    </ligand>
</feature>
<feature type="binding site" evidence="18">
    <location>
        <position position="157"/>
    </location>
    <ligand>
        <name>(6S)-NADPHX</name>
        <dbReference type="ChEBI" id="CHEBI:64076"/>
    </ligand>
</feature>
<proteinExistence type="inferred from homology"/>
<dbReference type="InterPro" id="IPR029056">
    <property type="entry name" value="Ribokinase-like"/>
</dbReference>
<keyword evidence="5 18" id="KW-0479">Metal-binding</keyword>
<dbReference type="CDD" id="cd01171">
    <property type="entry name" value="YXKO-related"/>
    <property type="match status" value="1"/>
</dbReference>